<reference evidence="1 2" key="1">
    <citation type="submission" date="2015-09" db="EMBL/GenBank/DDBJ databases">
        <title>Trachymyrmex zeteki WGS genome.</title>
        <authorList>
            <person name="Nygaard S."/>
            <person name="Hu H."/>
            <person name="Boomsma J."/>
            <person name="Zhang G."/>
        </authorList>
    </citation>
    <scope>NUCLEOTIDE SEQUENCE [LARGE SCALE GENOMIC DNA]</scope>
    <source>
        <strain evidence="1">Tzet28-1</strain>
        <tissue evidence="1">Whole body</tissue>
    </source>
</reference>
<evidence type="ECO:0000313" key="1">
    <source>
        <dbReference type="EMBL" id="KYQ57231.1"/>
    </source>
</evidence>
<name>A0A151XA33_9HYME</name>
<dbReference type="AlphaFoldDB" id="A0A151XA33"/>
<gene>
    <name evidence="1" type="ORF">ALC60_03752</name>
</gene>
<organism evidence="1 2">
    <name type="scientific">Mycetomoellerius zeteki</name>
    <dbReference type="NCBI Taxonomy" id="64791"/>
    <lineage>
        <taxon>Eukaryota</taxon>
        <taxon>Metazoa</taxon>
        <taxon>Ecdysozoa</taxon>
        <taxon>Arthropoda</taxon>
        <taxon>Hexapoda</taxon>
        <taxon>Insecta</taxon>
        <taxon>Pterygota</taxon>
        <taxon>Neoptera</taxon>
        <taxon>Endopterygota</taxon>
        <taxon>Hymenoptera</taxon>
        <taxon>Apocrita</taxon>
        <taxon>Aculeata</taxon>
        <taxon>Formicoidea</taxon>
        <taxon>Formicidae</taxon>
        <taxon>Myrmicinae</taxon>
        <taxon>Mycetomoellerius</taxon>
    </lineage>
</organism>
<evidence type="ECO:0000313" key="2">
    <source>
        <dbReference type="Proteomes" id="UP000075809"/>
    </source>
</evidence>
<sequence>MHRQVKSSSVMLAGTFVTTLRDDGGDEFAVTEIQRVRRSGDERRRGQRVFYHANDTGRSSSEIYLSQHNECQKCPGNHDSFTLTKPSSSYLTPYLLFLQEGCDEGSRLRGARVAQAPVEEYRKDAAFLESLIKPAAASNHRRKHQRLQLPARRRWQWHFTSFVLTLLDLFELENLLKIFLLIARSVGFRFQHPRKASPFVRHDRLATHFDLARNQKAGRCTTRRTAHGAYPVNEIALARTALASRAQQKTKGTRK</sequence>
<dbReference type="Proteomes" id="UP000075809">
    <property type="component" value="Unassembled WGS sequence"/>
</dbReference>
<keyword evidence="2" id="KW-1185">Reference proteome</keyword>
<dbReference type="EMBL" id="KQ982351">
    <property type="protein sequence ID" value="KYQ57231.1"/>
    <property type="molecule type" value="Genomic_DNA"/>
</dbReference>
<accession>A0A151XA33</accession>
<proteinExistence type="predicted"/>
<protein>
    <submittedName>
        <fullName evidence="1">Uncharacterized protein</fullName>
    </submittedName>
</protein>